<organism evidence="2 3">
    <name type="scientific">Solanum tuberosum</name>
    <name type="common">Potato</name>
    <dbReference type="NCBI Taxonomy" id="4113"/>
    <lineage>
        <taxon>Eukaryota</taxon>
        <taxon>Viridiplantae</taxon>
        <taxon>Streptophyta</taxon>
        <taxon>Embryophyta</taxon>
        <taxon>Tracheophyta</taxon>
        <taxon>Spermatophyta</taxon>
        <taxon>Magnoliopsida</taxon>
        <taxon>eudicotyledons</taxon>
        <taxon>Gunneridae</taxon>
        <taxon>Pentapetalae</taxon>
        <taxon>asterids</taxon>
        <taxon>lamiids</taxon>
        <taxon>Solanales</taxon>
        <taxon>Solanaceae</taxon>
        <taxon>Solanoideae</taxon>
        <taxon>Solaneae</taxon>
        <taxon>Solanum</taxon>
    </lineage>
</organism>
<dbReference type="HOGENOM" id="CLU_1201606_0_0_1"/>
<feature type="compositionally biased region" description="Polar residues" evidence="1">
    <location>
        <begin position="60"/>
        <end position="70"/>
    </location>
</feature>
<dbReference type="AlphaFoldDB" id="M1DZ32"/>
<dbReference type="Gramene" id="PGSC0003DMT400096717">
    <property type="protein sequence ID" value="PGSC0003DMT400096717"/>
    <property type="gene ID" value="PGSC0003DMG400046288"/>
</dbReference>
<dbReference type="InParanoid" id="M1DZ32"/>
<evidence type="ECO:0000313" key="2">
    <source>
        <dbReference type="EnsemblPlants" id="PGSC0003DMT400096717"/>
    </source>
</evidence>
<sequence>MLKNDMNIDCLVIHAQLFEREKLEERFRGTKRYRFGDDNFSQERFYGPRSSKVAPKLSQKRVSTPKSQGVSGSGYYVIRPTCARCGKRHDAREREKKKSRFNDLQARGEQEYPPNVAISEGRESRLVLPCYSLVPVTNHDYPTQLVDPPTDMTSSRAHVQRNEEDNVEQAVPLQAPPKATIVPIVEYVSKENIGEREKKKSRFAALQARSEQEYPPNVASGFGDIGFYRRG</sequence>
<protein>
    <submittedName>
        <fullName evidence="2">Uncharacterized protein</fullName>
    </submittedName>
</protein>
<evidence type="ECO:0000256" key="1">
    <source>
        <dbReference type="SAM" id="MobiDB-lite"/>
    </source>
</evidence>
<proteinExistence type="predicted"/>
<accession>M1DZ32</accession>
<dbReference type="PaxDb" id="4113-PGSC0003DMT400096717"/>
<feature type="region of interest" description="Disordered" evidence="1">
    <location>
        <begin position="46"/>
        <end position="71"/>
    </location>
</feature>
<reference evidence="3" key="1">
    <citation type="journal article" date="2011" name="Nature">
        <title>Genome sequence and analysis of the tuber crop potato.</title>
        <authorList>
            <consortium name="The Potato Genome Sequencing Consortium"/>
        </authorList>
    </citation>
    <scope>NUCLEOTIDE SEQUENCE [LARGE SCALE GENOMIC DNA]</scope>
    <source>
        <strain evidence="3">cv. DM1-3 516 R44</strain>
    </source>
</reference>
<dbReference type="Proteomes" id="UP000011115">
    <property type="component" value="Unassembled WGS sequence"/>
</dbReference>
<keyword evidence="3" id="KW-1185">Reference proteome</keyword>
<reference evidence="2" key="2">
    <citation type="submission" date="2015-06" db="UniProtKB">
        <authorList>
            <consortium name="EnsemblPlants"/>
        </authorList>
    </citation>
    <scope>IDENTIFICATION</scope>
    <source>
        <strain evidence="2">DM1-3 516 R44</strain>
    </source>
</reference>
<dbReference type="EnsemblPlants" id="PGSC0003DMT400096717">
    <property type="protein sequence ID" value="PGSC0003DMT400096717"/>
    <property type="gene ID" value="PGSC0003DMG400046288"/>
</dbReference>
<evidence type="ECO:0000313" key="3">
    <source>
        <dbReference type="Proteomes" id="UP000011115"/>
    </source>
</evidence>
<name>M1DZ32_SOLTU</name>